<feature type="compositionally biased region" description="Polar residues" evidence="1">
    <location>
        <begin position="27"/>
        <end position="46"/>
    </location>
</feature>
<keyword evidence="3" id="KW-1185">Reference proteome</keyword>
<feature type="region of interest" description="Disordered" evidence="1">
    <location>
        <begin position="27"/>
        <end position="67"/>
    </location>
</feature>
<dbReference type="Proteomes" id="UP000672032">
    <property type="component" value="Chromosome 6"/>
</dbReference>
<protein>
    <submittedName>
        <fullName evidence="2">Uncharacterized protein</fullName>
    </submittedName>
</protein>
<feature type="compositionally biased region" description="Polar residues" evidence="1">
    <location>
        <begin position="1"/>
        <end position="15"/>
    </location>
</feature>
<name>A0A8A3PLH1_9HELO</name>
<dbReference type="AlphaFoldDB" id="A0A8A3PLH1"/>
<sequence length="135" mass="14810">MRSHELGQSSTSGSETRAFLSEFLTQGSSVQWNQETRSSSSTQGSAQRHERHERIDRKYRKRSEGSGSILPSIAEEWLSGEYQGVPESPKAELLPQFEQETPASHGCNQTCHGYSPKAGEPQIGLGIAQGIICFA</sequence>
<accession>A0A8A3PLH1</accession>
<proteinExistence type="predicted"/>
<evidence type="ECO:0000313" key="3">
    <source>
        <dbReference type="Proteomes" id="UP000672032"/>
    </source>
</evidence>
<reference evidence="2" key="1">
    <citation type="submission" date="2020-10" db="EMBL/GenBank/DDBJ databases">
        <title>Genome Sequence of Monilinia vaccinii-corymbosi Sheds Light on Mummy Berry Disease Infection of Blueberry and Mating Type.</title>
        <authorList>
            <person name="Yow A.G."/>
            <person name="Zhang Y."/>
            <person name="Bansal K."/>
            <person name="Eacker S.M."/>
            <person name="Sullivan S."/>
            <person name="Liachko I."/>
            <person name="Cubeta M.A."/>
            <person name="Rollins J.A."/>
            <person name="Ashrafi H."/>
        </authorList>
    </citation>
    <scope>NUCLEOTIDE SEQUENCE</scope>
    <source>
        <strain evidence="2">RL-1</strain>
    </source>
</reference>
<organism evidence="2 3">
    <name type="scientific">Monilinia vaccinii-corymbosi</name>
    <dbReference type="NCBI Taxonomy" id="61207"/>
    <lineage>
        <taxon>Eukaryota</taxon>
        <taxon>Fungi</taxon>
        <taxon>Dikarya</taxon>
        <taxon>Ascomycota</taxon>
        <taxon>Pezizomycotina</taxon>
        <taxon>Leotiomycetes</taxon>
        <taxon>Helotiales</taxon>
        <taxon>Sclerotiniaceae</taxon>
        <taxon>Monilinia</taxon>
    </lineage>
</organism>
<feature type="compositionally biased region" description="Basic and acidic residues" evidence="1">
    <location>
        <begin position="47"/>
        <end position="56"/>
    </location>
</feature>
<gene>
    <name evidence="2" type="ORF">DSL72_006975</name>
</gene>
<evidence type="ECO:0000313" key="2">
    <source>
        <dbReference type="EMBL" id="QSZ35853.1"/>
    </source>
</evidence>
<evidence type="ECO:0000256" key="1">
    <source>
        <dbReference type="SAM" id="MobiDB-lite"/>
    </source>
</evidence>
<dbReference type="EMBL" id="CP063410">
    <property type="protein sequence ID" value="QSZ35853.1"/>
    <property type="molecule type" value="Genomic_DNA"/>
</dbReference>
<feature type="region of interest" description="Disordered" evidence="1">
    <location>
        <begin position="1"/>
        <end position="20"/>
    </location>
</feature>
<dbReference type="OrthoDB" id="3537513at2759"/>